<dbReference type="InterPro" id="IPR017847">
    <property type="entry name" value="T6SS_RhsGE_Vgr_subset"/>
</dbReference>
<evidence type="ECO:0000256" key="3">
    <source>
        <dbReference type="ARBA" id="ARBA00022525"/>
    </source>
</evidence>
<keyword evidence="8" id="KW-1185">Reference proteome</keyword>
<dbReference type="PANTHER" id="PTHR32305">
    <property type="match status" value="1"/>
</dbReference>
<feature type="domain" description="Gp5/Type VI secretion system Vgr C-terminal trimerisation" evidence="6">
    <location>
        <begin position="475"/>
        <end position="582"/>
    </location>
</feature>
<evidence type="ECO:0000256" key="4">
    <source>
        <dbReference type="SAM" id="MobiDB-lite"/>
    </source>
</evidence>
<evidence type="ECO:0000256" key="1">
    <source>
        <dbReference type="ARBA" id="ARBA00004613"/>
    </source>
</evidence>
<dbReference type="Gene3D" id="4.10.220.110">
    <property type="match status" value="1"/>
</dbReference>
<evidence type="ECO:0000313" key="7">
    <source>
        <dbReference type="EMBL" id="QHJ00978.1"/>
    </source>
</evidence>
<keyword evidence="3" id="KW-0964">Secreted</keyword>
<dbReference type="Pfam" id="PF04717">
    <property type="entry name" value="Phage_base_V"/>
    <property type="match status" value="1"/>
</dbReference>
<dbReference type="RefSeq" id="WP_160554787.1">
    <property type="nucleotide sequence ID" value="NZ_CP047650.1"/>
</dbReference>
<dbReference type="SUPFAM" id="SSF69255">
    <property type="entry name" value="gp5 N-terminal domain-like"/>
    <property type="match status" value="1"/>
</dbReference>
<name>A0A857JBB6_9BURK</name>
<dbReference type="NCBIfam" id="TIGR01646">
    <property type="entry name" value="vgr_GE"/>
    <property type="match status" value="1"/>
</dbReference>
<accession>A0A857JBB6</accession>
<dbReference type="InterPro" id="IPR006531">
    <property type="entry name" value="Gp5/Vgr_OB"/>
</dbReference>
<dbReference type="InterPro" id="IPR006533">
    <property type="entry name" value="T6SS_Vgr_RhsGE"/>
</dbReference>
<dbReference type="AlphaFoldDB" id="A0A857JBB6"/>
<dbReference type="InterPro" id="IPR037026">
    <property type="entry name" value="Vgr_OB-fold_dom_sf"/>
</dbReference>
<dbReference type="Gene3D" id="3.55.50.10">
    <property type="entry name" value="Baseplate protein-like domains"/>
    <property type="match status" value="1"/>
</dbReference>
<evidence type="ECO:0000313" key="8">
    <source>
        <dbReference type="Proteomes" id="UP000464787"/>
    </source>
</evidence>
<dbReference type="KEGG" id="xyk:GT347_25105"/>
<feature type="compositionally biased region" description="Basic and acidic residues" evidence="4">
    <location>
        <begin position="674"/>
        <end position="690"/>
    </location>
</feature>
<dbReference type="PANTHER" id="PTHR32305:SF15">
    <property type="entry name" value="PROTEIN RHSA-RELATED"/>
    <property type="match status" value="1"/>
</dbReference>
<dbReference type="Gene3D" id="2.40.50.230">
    <property type="entry name" value="Gp5 N-terminal domain"/>
    <property type="match status" value="1"/>
</dbReference>
<dbReference type="SUPFAM" id="SSF69279">
    <property type="entry name" value="Phage tail proteins"/>
    <property type="match status" value="2"/>
</dbReference>
<comment type="subcellular location">
    <subcellularLocation>
        <location evidence="1">Secreted</location>
    </subcellularLocation>
</comment>
<sequence>MAEEVRFNCSLKPDDLMFRSLSGWEELGRLPEYVVELLRPEKLGALKAQELLGKGASVTLMLDNKQERHLHGVVAEFERGGTSGRNHVYRVTLRPWLWQLTLGADCRIFQDKTAVQILDAVFAEYDSSKVDKRLTGSCASRPYTVQYRESDFDFVSRLMEEEGIYYYFKHEESQHTLVLCNSPSGHDPIPGDKLDWSAKQGENIEREDIVTEWSRQHSMQPLKYTHTDFAAEAPSTDLKASAERSVPYAKPNDLEVYDYPGEHDDLAMGTNTGSKVQAGKDSAQHEINRYESRHSVATGLTPFRGVACGRTFAFKFHDDADGYLITGTVTEIRYAGNETNVEKPGCDYMCRFNAVPKTVHFLPQRSVARPVVNGPQTATVVGPAGDEIHTDKYGRVKLHFHWDRLGKKDEKSSCWVRVSYPSAGKAFGGLSLPRIGEEVVVSFLEGDPDRPLVTGRVYNGESMPPYELPKYANISGWTTRSTPKGGAGGNELYFSDEKGKELVYLRAEYDMTFKVTNDYSTWVMGSTRITTDKDRVESVGKSYSLSVGEAAAISVANDLSVNAGGDIYASTGGALALNVSSNLVTAVGASAEVAVASSMDLSVGAGLKVTASAGADLKANVIAIESATTITLKAGASFIQLGPDGVTIQGTMVNINPGGAGGPAKPAQTSKPTKPKEPTKKTEQKHPLGR</sequence>
<dbReference type="EMBL" id="CP047650">
    <property type="protein sequence ID" value="QHJ00978.1"/>
    <property type="molecule type" value="Genomic_DNA"/>
</dbReference>
<evidence type="ECO:0000256" key="2">
    <source>
        <dbReference type="ARBA" id="ARBA00005558"/>
    </source>
</evidence>
<dbReference type="GO" id="GO:0005576">
    <property type="term" value="C:extracellular region"/>
    <property type="evidence" value="ECO:0007669"/>
    <property type="project" value="UniProtKB-SubCell"/>
</dbReference>
<organism evidence="7 8">
    <name type="scientific">Xylophilus rhododendri</name>
    <dbReference type="NCBI Taxonomy" id="2697032"/>
    <lineage>
        <taxon>Bacteria</taxon>
        <taxon>Pseudomonadati</taxon>
        <taxon>Pseudomonadota</taxon>
        <taxon>Betaproteobacteria</taxon>
        <taxon>Burkholderiales</taxon>
        <taxon>Xylophilus</taxon>
    </lineage>
</organism>
<feature type="domain" description="Gp5/Type VI secretion system Vgr protein OB-fold" evidence="5">
    <location>
        <begin position="389"/>
        <end position="458"/>
    </location>
</feature>
<dbReference type="InterPro" id="IPR050708">
    <property type="entry name" value="T6SS_VgrG/RHS"/>
</dbReference>
<evidence type="ECO:0000259" key="5">
    <source>
        <dbReference type="Pfam" id="PF04717"/>
    </source>
</evidence>
<evidence type="ECO:0000259" key="6">
    <source>
        <dbReference type="Pfam" id="PF22178"/>
    </source>
</evidence>
<dbReference type="Pfam" id="PF05954">
    <property type="entry name" value="Phage_GPD"/>
    <property type="match status" value="1"/>
</dbReference>
<comment type="similarity">
    <text evidence="2">Belongs to the VgrG protein family.</text>
</comment>
<dbReference type="Gene3D" id="2.30.110.50">
    <property type="match status" value="1"/>
</dbReference>
<dbReference type="InterPro" id="IPR054030">
    <property type="entry name" value="Gp5_Vgr_C"/>
</dbReference>
<gene>
    <name evidence="7" type="primary">tssI</name>
    <name evidence="7" type="ORF">GT347_25105</name>
</gene>
<dbReference type="Pfam" id="PF22178">
    <property type="entry name" value="Gp5_trimer_C"/>
    <property type="match status" value="1"/>
</dbReference>
<feature type="region of interest" description="Disordered" evidence="4">
    <location>
        <begin position="654"/>
        <end position="690"/>
    </location>
</feature>
<protein>
    <submittedName>
        <fullName evidence="7">Type VI secretion system tip protein VgrG</fullName>
    </submittedName>
</protein>
<proteinExistence type="inferred from homology"/>
<dbReference type="Proteomes" id="UP000464787">
    <property type="component" value="Chromosome"/>
</dbReference>
<reference evidence="7 8" key="1">
    <citation type="submission" date="2020-01" db="EMBL/GenBank/DDBJ databases">
        <title>Genome sequencing of strain KACC 21265.</title>
        <authorList>
            <person name="Heo J."/>
            <person name="Kim S.-J."/>
            <person name="Kim J.-S."/>
            <person name="Hong S.-B."/>
            <person name="Kwon S.-W."/>
        </authorList>
    </citation>
    <scope>NUCLEOTIDE SEQUENCE [LARGE SCALE GENOMIC DNA]</scope>
    <source>
        <strain evidence="7 8">KACC 21265</strain>
    </source>
</reference>
<dbReference type="NCBIfam" id="TIGR03361">
    <property type="entry name" value="VI_Rhs_Vgr"/>
    <property type="match status" value="1"/>
</dbReference>
<dbReference type="SUPFAM" id="SSF69349">
    <property type="entry name" value="Phage fibre proteins"/>
    <property type="match status" value="1"/>
</dbReference>